<gene>
    <name evidence="1" type="ORF">C7450_113177</name>
</gene>
<dbReference type="EMBL" id="QJJK01000013">
    <property type="protein sequence ID" value="PXW53689.1"/>
    <property type="molecule type" value="Genomic_DNA"/>
</dbReference>
<evidence type="ECO:0000313" key="1">
    <source>
        <dbReference type="EMBL" id="PXW53689.1"/>
    </source>
</evidence>
<organism evidence="1 2">
    <name type="scientific">Chelatococcus asaccharovorans</name>
    <dbReference type="NCBI Taxonomy" id="28210"/>
    <lineage>
        <taxon>Bacteria</taxon>
        <taxon>Pseudomonadati</taxon>
        <taxon>Pseudomonadota</taxon>
        <taxon>Alphaproteobacteria</taxon>
        <taxon>Hyphomicrobiales</taxon>
        <taxon>Chelatococcaceae</taxon>
        <taxon>Chelatococcus</taxon>
    </lineage>
</organism>
<keyword evidence="2" id="KW-1185">Reference proteome</keyword>
<accession>A0A2V3TVY3</accession>
<sequence>MIASTAVRYTWLDPWLGVRDGPFRELCKAVGADLASHEKAMGCRLRRRRPIDQIHHEAALATVLANLAYATLVPPVGGRLGLLTGNSDKGFSRYSNRAFGKPFRRLLHHLKQLRLIDLISSTERGQASSVAPSDAFRSALNPVAIDLSDFRRLEGEEVIILSRNTHQGAGRNRTVTREYVDYEETAATRGLRESIQRINRFLEAADIAFVDDGLGLVDPYQRRLTRHFVMREEDLEPCFDQGGRLFGGFWMNLKSSRRAAIRINGEPVGNLDFSSLFPRLAYASIGVSPPVSDLYAIPGLEGYRNEVKSVLNCLLFDHFRRRTWPEGIDGLPREWTVSRTKAAIVRHHPELRGCLGQGLGLSFMYTESVILVQVLHELIDQGIVGLGLHDGLLVPRSKIERTKMIMERVAHEVASVPLPVSIKA</sequence>
<protein>
    <submittedName>
        <fullName evidence="1">Uncharacterized protein</fullName>
    </submittedName>
</protein>
<dbReference type="OrthoDB" id="7059994at2"/>
<name>A0A2V3TVY3_9HYPH</name>
<dbReference type="Proteomes" id="UP000248021">
    <property type="component" value="Unassembled WGS sequence"/>
</dbReference>
<evidence type="ECO:0000313" key="2">
    <source>
        <dbReference type="Proteomes" id="UP000248021"/>
    </source>
</evidence>
<reference evidence="1 2" key="1">
    <citation type="submission" date="2018-05" db="EMBL/GenBank/DDBJ databases">
        <title>Genomic Encyclopedia of Type Strains, Phase IV (KMG-IV): sequencing the most valuable type-strain genomes for metagenomic binning, comparative biology and taxonomic classification.</title>
        <authorList>
            <person name="Goeker M."/>
        </authorList>
    </citation>
    <scope>NUCLEOTIDE SEQUENCE [LARGE SCALE GENOMIC DNA]</scope>
    <source>
        <strain evidence="1 2">DSM 6462</strain>
    </source>
</reference>
<proteinExistence type="predicted"/>
<dbReference type="AlphaFoldDB" id="A0A2V3TVY3"/>
<dbReference type="RefSeq" id="WP_110377644.1">
    <property type="nucleotide sequence ID" value="NZ_JAHBRY010000001.1"/>
</dbReference>
<comment type="caution">
    <text evidence="1">The sequence shown here is derived from an EMBL/GenBank/DDBJ whole genome shotgun (WGS) entry which is preliminary data.</text>
</comment>